<feature type="domain" description="FAD dependent oxidoreductase" evidence="2">
    <location>
        <begin position="8"/>
        <end position="399"/>
    </location>
</feature>
<evidence type="ECO:0000259" key="2">
    <source>
        <dbReference type="Pfam" id="PF01266"/>
    </source>
</evidence>
<dbReference type="Gene3D" id="3.30.9.10">
    <property type="entry name" value="D-Amino Acid Oxidase, subunit A, domain 2"/>
    <property type="match status" value="1"/>
</dbReference>
<proteinExistence type="predicted"/>
<dbReference type="EMBL" id="LR590484">
    <property type="protein sequence ID" value="VTR28980.1"/>
    <property type="molecule type" value="Genomic_DNA"/>
</dbReference>
<dbReference type="EC" id="1.5.3.1" evidence="3"/>
<accession>A0A4U9U7R2</accession>
<dbReference type="RefSeq" id="WP_028070065.1">
    <property type="nucleotide sequence ID" value="NZ_LR590484.1"/>
</dbReference>
<dbReference type="AlphaFoldDB" id="A0A4U9U7R2"/>
<dbReference type="Pfam" id="PF01266">
    <property type="entry name" value="DAO"/>
    <property type="match status" value="1"/>
</dbReference>
<dbReference type="GO" id="GO:0005737">
    <property type="term" value="C:cytoplasm"/>
    <property type="evidence" value="ECO:0007669"/>
    <property type="project" value="TreeGrafter"/>
</dbReference>
<dbReference type="Proteomes" id="UP000308196">
    <property type="component" value="Chromosome"/>
</dbReference>
<dbReference type="KEGG" id="stha:NCTC11429_00324"/>
<evidence type="ECO:0000256" key="1">
    <source>
        <dbReference type="ARBA" id="ARBA00023002"/>
    </source>
</evidence>
<evidence type="ECO:0000313" key="4">
    <source>
        <dbReference type="Proteomes" id="UP000308196"/>
    </source>
</evidence>
<dbReference type="GO" id="GO:0008115">
    <property type="term" value="F:sarcosine oxidase activity"/>
    <property type="evidence" value="ECO:0007669"/>
    <property type="project" value="UniProtKB-EC"/>
</dbReference>
<organism evidence="3 4">
    <name type="scientific">Sphingobacterium thalpophilum</name>
    <dbReference type="NCBI Taxonomy" id="259"/>
    <lineage>
        <taxon>Bacteria</taxon>
        <taxon>Pseudomonadati</taxon>
        <taxon>Bacteroidota</taxon>
        <taxon>Sphingobacteriia</taxon>
        <taxon>Sphingobacteriales</taxon>
        <taxon>Sphingobacteriaceae</taxon>
        <taxon>Sphingobacterium</taxon>
    </lineage>
</organism>
<dbReference type="SUPFAM" id="SSF51905">
    <property type="entry name" value="FAD/NAD(P)-binding domain"/>
    <property type="match status" value="1"/>
</dbReference>
<dbReference type="InterPro" id="IPR036188">
    <property type="entry name" value="FAD/NAD-bd_sf"/>
</dbReference>
<keyword evidence="1 3" id="KW-0560">Oxidoreductase</keyword>
<evidence type="ECO:0000313" key="3">
    <source>
        <dbReference type="EMBL" id="VTR28980.1"/>
    </source>
</evidence>
<sequence length="419" mass="45865">MSTHHKGKVAIIGAGIAGLSTAYYLVKDGWEVIVLDKGSGLDNCSYGNAGMIVPSHFTPLAAPGIVAQGIKWMLDSKSPFYVRPTLNLSLIDWGLKFLKHANEQHVSRNAEAIRDLNLASSRLYDQWKADEQFDFELRQNGIMMLYKSEHVEHEEAELAEKAKKLGLAVEIYDAAGIQALEPHLRIETRGGILYKCDGIMYPPKLMKELTQYLHAQGVKFHYETEVNGFRTASKKVLSVVTDKGNFEADEIVLAGGAALPALASKLNLKLPLMPGKGYSFMHSPEEGTSLIHAALLLEARVAVTPMNNQIRFSGTMELGPANNKIYPNRVKGIVEAIPKYFPDLKVNYPQDIWYGYRPCSPDGLPYLGRASRYSNVSIAGGGGMMGLSLGPAFGNAVAAILSGRTTETDVSAFSPDRFQ</sequence>
<dbReference type="PANTHER" id="PTHR13847:SF289">
    <property type="entry name" value="GLYCINE OXIDASE"/>
    <property type="match status" value="1"/>
</dbReference>
<dbReference type="PANTHER" id="PTHR13847">
    <property type="entry name" value="SARCOSINE DEHYDROGENASE-RELATED"/>
    <property type="match status" value="1"/>
</dbReference>
<name>A0A4U9U7R2_9SPHI</name>
<protein>
    <submittedName>
        <fullName evidence="3">Monomeric sarcosine oxidase</fullName>
        <ecNumber evidence="3">1.5.3.1</ecNumber>
    </submittedName>
</protein>
<dbReference type="InterPro" id="IPR006076">
    <property type="entry name" value="FAD-dep_OxRdtase"/>
</dbReference>
<dbReference type="SUPFAM" id="SSF54373">
    <property type="entry name" value="FAD-linked reductases, C-terminal domain"/>
    <property type="match status" value="1"/>
</dbReference>
<dbReference type="GeneID" id="78461142"/>
<dbReference type="STRING" id="1123265.GCA_000686625_03284"/>
<reference evidence="3 4" key="1">
    <citation type="submission" date="2019-05" db="EMBL/GenBank/DDBJ databases">
        <authorList>
            <consortium name="Pathogen Informatics"/>
        </authorList>
    </citation>
    <scope>NUCLEOTIDE SEQUENCE [LARGE SCALE GENOMIC DNA]</scope>
    <source>
        <strain evidence="3 4">NCTC11429</strain>
    </source>
</reference>
<dbReference type="Gene3D" id="3.50.50.60">
    <property type="entry name" value="FAD/NAD(P)-binding domain"/>
    <property type="match status" value="2"/>
</dbReference>
<gene>
    <name evidence="3" type="primary">soxA</name>
    <name evidence="3" type="ORF">NCTC11429_00324</name>
</gene>